<evidence type="ECO:0000256" key="2">
    <source>
        <dbReference type="ARBA" id="ARBA00004186"/>
    </source>
</evidence>
<reference evidence="13" key="1">
    <citation type="submission" date="2017-07" db="EMBL/GenBank/DDBJ databases">
        <authorList>
            <person name="Mikheyev A."/>
            <person name="Grau M."/>
        </authorList>
    </citation>
    <scope>NUCLEOTIDE SEQUENCE</scope>
    <source>
        <tissue evidence="13">Venom_gland</tissue>
    </source>
</reference>
<keyword evidence="9" id="KW-0206">Cytoskeleton</keyword>
<evidence type="ECO:0000256" key="7">
    <source>
        <dbReference type="ARBA" id="ARBA00022776"/>
    </source>
</evidence>
<comment type="similarity">
    <text evidence="3">Belongs to the NUSAP family.</text>
</comment>
<dbReference type="GO" id="GO:0005874">
    <property type="term" value="C:microtubule"/>
    <property type="evidence" value="ECO:0007669"/>
    <property type="project" value="UniProtKB-KW"/>
</dbReference>
<evidence type="ECO:0000256" key="6">
    <source>
        <dbReference type="ARBA" id="ARBA00022701"/>
    </source>
</evidence>
<evidence type="ECO:0000256" key="8">
    <source>
        <dbReference type="ARBA" id="ARBA00023125"/>
    </source>
</evidence>
<comment type="subcellular location">
    <subcellularLocation>
        <location evidence="2">Cytoplasm</location>
        <location evidence="2">Cytoskeleton</location>
        <location evidence="2">Spindle</location>
    </subcellularLocation>
    <subcellularLocation>
        <location evidence="1">Nucleus</location>
    </subcellularLocation>
</comment>
<keyword evidence="10" id="KW-0539">Nucleus</keyword>
<keyword evidence="5" id="KW-0132">Cell division</keyword>
<dbReference type="GO" id="GO:0000281">
    <property type="term" value="P:mitotic cytokinesis"/>
    <property type="evidence" value="ECO:0007669"/>
    <property type="project" value="InterPro"/>
</dbReference>
<dbReference type="GO" id="GO:0040001">
    <property type="term" value="P:establishment of mitotic spindle localization"/>
    <property type="evidence" value="ECO:0007669"/>
    <property type="project" value="InterPro"/>
</dbReference>
<evidence type="ECO:0000256" key="12">
    <source>
        <dbReference type="SAM" id="MobiDB-lite"/>
    </source>
</evidence>
<keyword evidence="7" id="KW-0498">Mitosis</keyword>
<evidence type="ECO:0000256" key="3">
    <source>
        <dbReference type="ARBA" id="ARBA00009702"/>
    </source>
</evidence>
<evidence type="ECO:0000256" key="10">
    <source>
        <dbReference type="ARBA" id="ARBA00023242"/>
    </source>
</evidence>
<dbReference type="GO" id="GO:0003677">
    <property type="term" value="F:DNA binding"/>
    <property type="evidence" value="ECO:0007669"/>
    <property type="project" value="UniProtKB-KW"/>
</dbReference>
<evidence type="ECO:0008006" key="14">
    <source>
        <dbReference type="Google" id="ProtNLM"/>
    </source>
</evidence>
<dbReference type="GO" id="GO:0007076">
    <property type="term" value="P:mitotic chromosome condensation"/>
    <property type="evidence" value="ECO:0007669"/>
    <property type="project" value="TreeGrafter"/>
</dbReference>
<feature type="region of interest" description="Disordered" evidence="12">
    <location>
        <begin position="242"/>
        <end position="290"/>
    </location>
</feature>
<dbReference type="PANTHER" id="PTHR15874:SF1">
    <property type="entry name" value="NUCLEOLAR AND SPINDLE-ASSOCIATED PROTEIN 1"/>
    <property type="match status" value="1"/>
</dbReference>
<dbReference type="GO" id="GO:0008017">
    <property type="term" value="F:microtubule binding"/>
    <property type="evidence" value="ECO:0007669"/>
    <property type="project" value="TreeGrafter"/>
</dbReference>
<feature type="compositionally biased region" description="Basic and acidic residues" evidence="12">
    <location>
        <begin position="460"/>
        <end position="469"/>
    </location>
</feature>
<feature type="compositionally biased region" description="Polar residues" evidence="12">
    <location>
        <begin position="247"/>
        <end position="262"/>
    </location>
</feature>
<protein>
    <recommendedName>
        <fullName evidence="14">Nucleolar and spindle-associated protein 1</fullName>
    </recommendedName>
</protein>
<keyword evidence="8" id="KW-0238">DNA-binding</keyword>
<name>A0A2D4MXW5_9SAUR</name>
<dbReference type="Pfam" id="PF16006">
    <property type="entry name" value="NUSAP"/>
    <property type="match status" value="1"/>
</dbReference>
<organism evidence="13">
    <name type="scientific">Micrurus spixii</name>
    <name type="common">Amazon coral snake</name>
    <dbReference type="NCBI Taxonomy" id="129469"/>
    <lineage>
        <taxon>Eukaryota</taxon>
        <taxon>Metazoa</taxon>
        <taxon>Chordata</taxon>
        <taxon>Craniata</taxon>
        <taxon>Vertebrata</taxon>
        <taxon>Euteleostomi</taxon>
        <taxon>Lepidosauria</taxon>
        <taxon>Squamata</taxon>
        <taxon>Bifurcata</taxon>
        <taxon>Unidentata</taxon>
        <taxon>Episquamata</taxon>
        <taxon>Toxicofera</taxon>
        <taxon>Serpentes</taxon>
        <taxon>Colubroidea</taxon>
        <taxon>Elapidae</taxon>
        <taxon>Elapinae</taxon>
        <taxon>Micrurus</taxon>
    </lineage>
</organism>
<evidence type="ECO:0000256" key="1">
    <source>
        <dbReference type="ARBA" id="ARBA00004123"/>
    </source>
</evidence>
<keyword evidence="4" id="KW-0963">Cytoplasm</keyword>
<evidence type="ECO:0000256" key="11">
    <source>
        <dbReference type="ARBA" id="ARBA00023306"/>
    </source>
</evidence>
<dbReference type="AlphaFoldDB" id="A0A2D4MXW5"/>
<evidence type="ECO:0000313" key="13">
    <source>
        <dbReference type="EMBL" id="LAB38264.1"/>
    </source>
</evidence>
<reference evidence="13" key="2">
    <citation type="submission" date="2017-11" db="EMBL/GenBank/DDBJ databases">
        <title>Coralsnake Venomics: Analyses of Venom Gland Transcriptomes and Proteomes of Six Brazilian Taxa.</title>
        <authorList>
            <person name="Aird S.D."/>
            <person name="Jorge da Silva N."/>
            <person name="Qiu L."/>
            <person name="Villar-Briones A."/>
            <person name="Aparecida-Saddi V."/>
            <person name="Campos-Telles M.P."/>
            <person name="Grau M."/>
            <person name="Mikheyev A.S."/>
        </authorList>
    </citation>
    <scope>NUCLEOTIDE SEQUENCE</scope>
    <source>
        <tissue evidence="13">Venom_gland</tissue>
    </source>
</reference>
<dbReference type="GO" id="GO:0072686">
    <property type="term" value="C:mitotic spindle"/>
    <property type="evidence" value="ECO:0007669"/>
    <property type="project" value="TreeGrafter"/>
</dbReference>
<keyword evidence="6" id="KW-0493">Microtubule</keyword>
<evidence type="ECO:0000256" key="5">
    <source>
        <dbReference type="ARBA" id="ARBA00022618"/>
    </source>
</evidence>
<dbReference type="GO" id="GO:0005730">
    <property type="term" value="C:nucleolus"/>
    <property type="evidence" value="ECO:0007669"/>
    <property type="project" value="TreeGrafter"/>
</dbReference>
<accession>A0A2D4MXW5</accession>
<sequence>MPVMEAISSSQLEALKYSELQCLAKSAGLKANFKAAKLLNALKKHFCEENENTSIKKTFPSTNIEEQNGSQIFINPSTITKRRKKEKKDNVQLTTQENINKEKMELDSEKEVPILLNCEGSPEAGFEKILKINQNDESQSSGTAGNFEDFVTPCQRKERNSTRQKGVESKILLDSLSGKKTTNAGSKSKLGRKGIISITPDFKKLHEAQFKKMLSIDEYIERKNKMMCNFSNSVNEIKILTKKNKSPKTSQKENLNTNSKQVRSCPRGQVRSCPRGLLLSPPSRKNRLSATGTPIQLRRSVRNIPGTANKSILSQKSFFSSTSLSTTKMNVRFSESTKDNEEKCSFIKTPSRKSSFLKNCTPDNQKSKECITNEDFKGEATKCQTTETSTNSAVTPFKFINQTVEPTSTKKPVFDLLASLSRPLTYQPHKGKLKPWGNPSENHQKLYSHKKYYKEPPLQTREERREKHIQGRKQRKDQKLSTLRRLTVT</sequence>
<evidence type="ECO:0000256" key="9">
    <source>
        <dbReference type="ARBA" id="ARBA00023212"/>
    </source>
</evidence>
<dbReference type="InterPro" id="IPR026756">
    <property type="entry name" value="NuSAP"/>
</dbReference>
<dbReference type="EMBL" id="IACM01124450">
    <property type="protein sequence ID" value="LAB38264.1"/>
    <property type="molecule type" value="Transcribed_RNA"/>
</dbReference>
<feature type="region of interest" description="Disordered" evidence="12">
    <location>
        <begin position="428"/>
        <end position="489"/>
    </location>
</feature>
<evidence type="ECO:0000256" key="4">
    <source>
        <dbReference type="ARBA" id="ARBA00022490"/>
    </source>
</evidence>
<keyword evidence="11" id="KW-0131">Cell cycle</keyword>
<dbReference type="PANTHER" id="PTHR15874">
    <property type="entry name" value="NUCLEOLAR AND SPINDLE-ASSOCIATED PROTEIN 1"/>
    <property type="match status" value="1"/>
</dbReference>
<proteinExistence type="inferred from homology"/>